<dbReference type="RefSeq" id="WP_183496312.1">
    <property type="nucleotide sequence ID" value="NZ_JACIFF010000007.1"/>
</dbReference>
<keyword evidence="5 9" id="KW-0560">Oxidoreductase</keyword>
<evidence type="ECO:0000313" key="10">
    <source>
        <dbReference type="Proteomes" id="UP000576209"/>
    </source>
</evidence>
<evidence type="ECO:0000256" key="4">
    <source>
        <dbReference type="ARBA" id="ARBA00022729"/>
    </source>
</evidence>
<protein>
    <submittedName>
        <fullName evidence="9">Cytochrome c peroxidase</fullName>
        <ecNumber evidence="9">1.11.1.5</ecNumber>
    </submittedName>
</protein>
<proteinExistence type="predicted"/>
<name>A0A840EDM8_9BACT</name>
<dbReference type="InterPro" id="IPR004852">
    <property type="entry name" value="Di-haem_cyt_c_peroxidsae"/>
</dbReference>
<keyword evidence="6 7" id="KW-0408">Iron</keyword>
<keyword evidence="4" id="KW-0732">Signal</keyword>
<dbReference type="InterPro" id="IPR038352">
    <property type="entry name" value="Imelysin_sf"/>
</dbReference>
<dbReference type="GO" id="GO:0046872">
    <property type="term" value="F:metal ion binding"/>
    <property type="evidence" value="ECO:0007669"/>
    <property type="project" value="UniProtKB-KW"/>
</dbReference>
<dbReference type="GO" id="GO:0009055">
    <property type="term" value="F:electron transfer activity"/>
    <property type="evidence" value="ECO:0007669"/>
    <property type="project" value="InterPro"/>
</dbReference>
<sequence>MLLLLTGSAMTFRQASAEETTAAAFAEFVAQTDRLASLADAYRRGGGNQESLQRTLYTTRIAYKSVAWLIEFYYPTYANDHLNGPPLPRAVKTGARATVTQPEGLQVLDEMVYEREIDRSQLAILARKLHNHARLLQHDVDRRSYPTSEVVEAMRSELIRIPTLYLTGYDTPGSIAGLDESRAALISMQKVLEKHTELNQFPAYGDVLQRMRAAAAALAPDLEFDTFDRLTYQREHLNGLYRALGSLQQTADLPPSRRFPTGLNDKGKDLYGDSFLDPYAYTELTEEEDNPALRSLGKNLFYDKGLSGTGELSCGSCHQPDQFFSGGGDRTNRDVPTLINAVYADRYFYDLRAFSLEQQAEHVIYDRAEYATHYDGIIAKLRADDRYRQQFRSAFGSRSTIDRRTFSAALVSYVLSLRSFNSPFDRYARGETNVLDPNARRGYNLFMGKAGCGSCHFAPTFSGLLPPRYTETESEVLGVLADPFAKVTILDPDRGRAAAGLAHEEISLYEHSFKTPSVRNVAHTAPYFHNGAYPDLASVIDFYDLGGGAGAGHTGPKQTLPANPLNLTSGEKEALIAFMQSLTDRIAEQTIH</sequence>
<evidence type="ECO:0000256" key="2">
    <source>
        <dbReference type="ARBA" id="ARBA00022617"/>
    </source>
</evidence>
<dbReference type="EMBL" id="JACIFF010000007">
    <property type="protein sequence ID" value="MBB4080068.1"/>
    <property type="molecule type" value="Genomic_DNA"/>
</dbReference>
<dbReference type="PROSITE" id="PS51007">
    <property type="entry name" value="CYTC"/>
    <property type="match status" value="1"/>
</dbReference>
<evidence type="ECO:0000256" key="5">
    <source>
        <dbReference type="ARBA" id="ARBA00023002"/>
    </source>
</evidence>
<reference evidence="9 10" key="1">
    <citation type="submission" date="2020-08" db="EMBL/GenBank/DDBJ databases">
        <title>Genomic Encyclopedia of Type Strains, Phase IV (KMG-IV): sequencing the most valuable type-strain genomes for metagenomic binning, comparative biology and taxonomic classification.</title>
        <authorList>
            <person name="Goeker M."/>
        </authorList>
    </citation>
    <scope>NUCLEOTIDE SEQUENCE [LARGE SCALE GENOMIC DNA]</scope>
    <source>
        <strain evidence="9 10">DSM 105137</strain>
    </source>
</reference>
<accession>A0A840EDM8</accession>
<dbReference type="PANTHER" id="PTHR30600">
    <property type="entry name" value="CYTOCHROME C PEROXIDASE-RELATED"/>
    <property type="match status" value="1"/>
</dbReference>
<keyword evidence="3 7" id="KW-0479">Metal-binding</keyword>
<gene>
    <name evidence="9" type="ORF">GGR28_002698</name>
</gene>
<dbReference type="EC" id="1.11.1.5" evidence="9"/>
<evidence type="ECO:0000313" key="9">
    <source>
        <dbReference type="EMBL" id="MBB4080068.1"/>
    </source>
</evidence>
<dbReference type="Gene3D" id="1.20.1420.20">
    <property type="entry name" value="M75 peptidase, HXXE motif"/>
    <property type="match status" value="1"/>
</dbReference>
<keyword evidence="2 7" id="KW-0349">Heme</keyword>
<dbReference type="AlphaFoldDB" id="A0A840EDM8"/>
<keyword evidence="10" id="KW-1185">Reference proteome</keyword>
<organism evidence="9 10">
    <name type="scientific">Neolewinella aquimaris</name>
    <dbReference type="NCBI Taxonomy" id="1835722"/>
    <lineage>
        <taxon>Bacteria</taxon>
        <taxon>Pseudomonadati</taxon>
        <taxon>Bacteroidota</taxon>
        <taxon>Saprospiria</taxon>
        <taxon>Saprospirales</taxon>
        <taxon>Lewinellaceae</taxon>
        <taxon>Neolewinella</taxon>
    </lineage>
</organism>
<dbReference type="GO" id="GO:0020037">
    <property type="term" value="F:heme binding"/>
    <property type="evidence" value="ECO:0007669"/>
    <property type="project" value="InterPro"/>
</dbReference>
<keyword evidence="9" id="KW-0575">Peroxidase</keyword>
<dbReference type="InterPro" id="IPR051395">
    <property type="entry name" value="Cytochrome_c_Peroxidase/MauG"/>
</dbReference>
<evidence type="ECO:0000256" key="1">
    <source>
        <dbReference type="ARBA" id="ARBA00004196"/>
    </source>
</evidence>
<dbReference type="SUPFAM" id="SSF46626">
    <property type="entry name" value="Cytochrome c"/>
    <property type="match status" value="2"/>
</dbReference>
<dbReference type="PANTHER" id="PTHR30600:SF10">
    <property type="entry name" value="BLL6722 PROTEIN"/>
    <property type="match status" value="1"/>
</dbReference>
<dbReference type="InterPro" id="IPR036909">
    <property type="entry name" value="Cyt_c-like_dom_sf"/>
</dbReference>
<evidence type="ECO:0000259" key="8">
    <source>
        <dbReference type="PROSITE" id="PS51007"/>
    </source>
</evidence>
<evidence type="ECO:0000256" key="7">
    <source>
        <dbReference type="PROSITE-ProRule" id="PRU00433"/>
    </source>
</evidence>
<dbReference type="GO" id="GO:0030313">
    <property type="term" value="C:cell envelope"/>
    <property type="evidence" value="ECO:0007669"/>
    <property type="project" value="UniProtKB-SubCell"/>
</dbReference>
<dbReference type="Gene3D" id="1.10.760.10">
    <property type="entry name" value="Cytochrome c-like domain"/>
    <property type="match status" value="2"/>
</dbReference>
<dbReference type="GO" id="GO:0004130">
    <property type="term" value="F:cytochrome-c peroxidase activity"/>
    <property type="evidence" value="ECO:0007669"/>
    <property type="project" value="UniProtKB-EC"/>
</dbReference>
<dbReference type="Proteomes" id="UP000576209">
    <property type="component" value="Unassembled WGS sequence"/>
</dbReference>
<evidence type="ECO:0000256" key="3">
    <source>
        <dbReference type="ARBA" id="ARBA00022723"/>
    </source>
</evidence>
<evidence type="ECO:0000256" key="6">
    <source>
        <dbReference type="ARBA" id="ARBA00023004"/>
    </source>
</evidence>
<feature type="domain" description="Cytochrome c" evidence="8">
    <location>
        <begin position="437"/>
        <end position="583"/>
    </location>
</feature>
<comment type="caution">
    <text evidence="9">The sequence shown here is derived from an EMBL/GenBank/DDBJ whole genome shotgun (WGS) entry which is preliminary data.</text>
</comment>
<dbReference type="Pfam" id="PF03150">
    <property type="entry name" value="CCP_MauG"/>
    <property type="match status" value="1"/>
</dbReference>
<dbReference type="InterPro" id="IPR009056">
    <property type="entry name" value="Cyt_c-like_dom"/>
</dbReference>
<comment type="subcellular location">
    <subcellularLocation>
        <location evidence="1">Cell envelope</location>
    </subcellularLocation>
</comment>